<dbReference type="GO" id="GO:0016874">
    <property type="term" value="F:ligase activity"/>
    <property type="evidence" value="ECO:0007669"/>
    <property type="project" value="UniProtKB-KW"/>
</dbReference>
<dbReference type="InterPro" id="IPR004344">
    <property type="entry name" value="TTL/TTLL_fam"/>
</dbReference>
<dbReference type="PANTHER" id="PTHR46088">
    <property type="entry name" value="TUBULIN--TYROSINE LIGASE-LIKE PROTEIN 12"/>
    <property type="match status" value="1"/>
</dbReference>
<dbReference type="EMBL" id="AJWK01002623">
    <property type="status" value="NOT_ANNOTATED_CDS"/>
    <property type="molecule type" value="Genomic_DNA"/>
</dbReference>
<accession>A0A1B0C9R2</accession>
<dbReference type="VEuPathDB" id="VectorBase:LLOJ000684"/>
<dbReference type="EMBL" id="GITU01009636">
    <property type="protein sequence ID" value="MBC1178339.1"/>
    <property type="molecule type" value="Transcribed_RNA"/>
</dbReference>
<dbReference type="Pfam" id="PF03133">
    <property type="entry name" value="TTL"/>
    <property type="match status" value="2"/>
</dbReference>
<dbReference type="Pfam" id="PF25556">
    <property type="entry name" value="SET_TTL"/>
    <property type="match status" value="1"/>
</dbReference>
<keyword evidence="4" id="KW-1185">Reference proteome</keyword>
<dbReference type="GO" id="GO:0005737">
    <property type="term" value="C:cytoplasm"/>
    <property type="evidence" value="ECO:0007669"/>
    <property type="project" value="TreeGrafter"/>
</dbReference>
<keyword evidence="2" id="KW-0436">Ligase</keyword>
<feature type="domain" description="Tubulin--tyrosine ligase-like protein 12 SET-like" evidence="1">
    <location>
        <begin position="65"/>
        <end position="236"/>
    </location>
</feature>
<evidence type="ECO:0000313" key="4">
    <source>
        <dbReference type="Proteomes" id="UP000092461"/>
    </source>
</evidence>
<dbReference type="AlphaFoldDB" id="A0A1B0C9R2"/>
<protein>
    <submittedName>
        <fullName evidence="2">Putative tubulin--tyrosine ligase-like protein 12</fullName>
    </submittedName>
</protein>
<organism evidence="3 4">
    <name type="scientific">Lutzomyia longipalpis</name>
    <name type="common">Sand fly</name>
    <dbReference type="NCBI Taxonomy" id="7200"/>
    <lineage>
        <taxon>Eukaryota</taxon>
        <taxon>Metazoa</taxon>
        <taxon>Ecdysozoa</taxon>
        <taxon>Arthropoda</taxon>
        <taxon>Hexapoda</taxon>
        <taxon>Insecta</taxon>
        <taxon>Pterygota</taxon>
        <taxon>Neoptera</taxon>
        <taxon>Endopterygota</taxon>
        <taxon>Diptera</taxon>
        <taxon>Nematocera</taxon>
        <taxon>Psychodoidea</taxon>
        <taxon>Psychodidae</taxon>
        <taxon>Lutzomyia</taxon>
        <taxon>Lutzomyia</taxon>
    </lineage>
</organism>
<reference evidence="3" key="3">
    <citation type="submission" date="2020-05" db="UniProtKB">
        <authorList>
            <consortium name="EnsemblMetazoa"/>
        </authorList>
    </citation>
    <scope>IDENTIFICATION</scope>
    <source>
        <strain evidence="3">Jacobina</strain>
    </source>
</reference>
<dbReference type="InterPro" id="IPR057954">
    <property type="entry name" value="SET_TTL12"/>
</dbReference>
<proteinExistence type="predicted"/>
<dbReference type="InterPro" id="IPR027749">
    <property type="entry name" value="TTLL12"/>
</dbReference>
<evidence type="ECO:0000259" key="1">
    <source>
        <dbReference type="Pfam" id="PF25556"/>
    </source>
</evidence>
<reference evidence="4" key="1">
    <citation type="submission" date="2012-05" db="EMBL/GenBank/DDBJ databases">
        <title>Whole Genome Assembly of Lutzomyia longipalpis.</title>
        <authorList>
            <person name="Richards S."/>
            <person name="Qu C."/>
            <person name="Dillon R."/>
            <person name="Worley K."/>
            <person name="Scherer S."/>
            <person name="Batterton M."/>
            <person name="Taylor A."/>
            <person name="Hawes A."/>
            <person name="Hernandez B."/>
            <person name="Kovar C."/>
            <person name="Mandapat C."/>
            <person name="Pham C."/>
            <person name="Qu C."/>
            <person name="Jing C."/>
            <person name="Bess C."/>
            <person name="Bandaranaike D."/>
            <person name="Ngo D."/>
            <person name="Ongeri F."/>
            <person name="Arias F."/>
            <person name="Lara F."/>
            <person name="Weissenberger G."/>
            <person name="Kamau G."/>
            <person name="Han H."/>
            <person name="Shen H."/>
            <person name="Dinh H."/>
            <person name="Khalil I."/>
            <person name="Jones J."/>
            <person name="Shafer J."/>
            <person name="Jayaseelan J."/>
            <person name="Quiroz J."/>
            <person name="Blankenburg K."/>
            <person name="Nguyen L."/>
            <person name="Jackson L."/>
            <person name="Francisco L."/>
            <person name="Tang L.-Y."/>
            <person name="Pu L.-L."/>
            <person name="Perales L."/>
            <person name="Lorensuhewa L."/>
            <person name="Munidasa M."/>
            <person name="Coyle M."/>
            <person name="Taylor M."/>
            <person name="Puazo M."/>
            <person name="Firestine M."/>
            <person name="Scheel M."/>
            <person name="Javaid M."/>
            <person name="Wang M."/>
            <person name="Li M."/>
            <person name="Tabassum N."/>
            <person name="Saada N."/>
            <person name="Osuji N."/>
            <person name="Aqrawi P."/>
            <person name="Fu Q."/>
            <person name="Thornton R."/>
            <person name="Raj R."/>
            <person name="Goodspeed R."/>
            <person name="Mata R."/>
            <person name="Najjar R."/>
            <person name="Gubbala S."/>
            <person name="Lee S."/>
            <person name="Denson S."/>
            <person name="Patil S."/>
            <person name="Macmil S."/>
            <person name="Qi S."/>
            <person name="Matskevitch T."/>
            <person name="Palculict T."/>
            <person name="Mathew T."/>
            <person name="Vee V."/>
            <person name="Velamala V."/>
            <person name="Korchina V."/>
            <person name="Cai W."/>
            <person name="Liu W."/>
            <person name="Dai W."/>
            <person name="Zou X."/>
            <person name="Zhu Y."/>
            <person name="Zhang Y."/>
            <person name="Wu Y.-Q."/>
            <person name="Xin Y."/>
            <person name="Nazarath L."/>
            <person name="Kovar C."/>
            <person name="Han Y."/>
            <person name="Muzny D."/>
            <person name="Gibbs R."/>
        </authorList>
    </citation>
    <scope>NUCLEOTIDE SEQUENCE [LARGE SCALE GENOMIC DNA]</scope>
    <source>
        <strain evidence="4">Jacobina</strain>
    </source>
</reference>
<dbReference type="EMBL" id="AJWK01002622">
    <property type="status" value="NOT_ANNOTATED_CDS"/>
    <property type="molecule type" value="Genomic_DNA"/>
</dbReference>
<dbReference type="PROSITE" id="PS51221">
    <property type="entry name" value="TTL"/>
    <property type="match status" value="2"/>
</dbReference>
<evidence type="ECO:0000313" key="3">
    <source>
        <dbReference type="EnsemblMetazoa" id="LLOJ000684-PA"/>
    </source>
</evidence>
<dbReference type="VEuPathDB" id="VectorBase:LLONM1_006619"/>
<sequence length="987" mass="115145">MNGATEDGSNYEDFLNLHEPHLRQSGVPQHFWPSLCNKLHNQIFDAGDSLSLLLLDYGDEGRQENDPVWTVVVSREGGIAANDGNSIFLVDHAWTFRMDNAKKQLEEVPRLLSRMCVIMGVDEDNESSEECVRKIMRKLWRYNSMYSVNATGISIENQMPIWYVMDELGSGIQHSDTPNFRIVPFLHITEQVTYGILFPVADCEEDEIVTRDFVEQYRADNEMRRNALLLPWKHTDFLGEDYVQKEPEKDYFLAGRVREESLPEASTENPEVDANQPLKVYADYSFVNKYLTDEAFEIVDSPDKADVLWLSSHFKDYAEFSRQNPNKFINQFPYENVLTVKDLLSIVCRRVSSQHSDAQTLETFPKWLPTTYNLNTELIQFASYFQHREARQLNNHWICKPWNLARGLDMHITNDIGHIMRLPATGPKIAQKYVENPVLFQRADLEGAQVKFDVRYVILVKSVHPLSAFVHRNFYLRFANRPFHLNADGFEYETHFTVMNYADPARLYHLPCAEFLTKWSEQYPEHPWEGVETTICEMLKEMLMGATHKMPPCGIGASSQSRALYAADIMLSWDEGRIQPKLLEVNWMPDCQRACEYYPDFYNDVFKLLFLDQENFDVFRVREESLPEASTENPEVDANQPLKVYADYSFVNKYLTDEAFEIMDSPDKADVLWLSSHFKDYAEFSRQNPNKFINQFPYENVLTVKDLLSIVCRRVSSQHSDAQTLETFPKWLPTTYNLNTELIQFASYFQHREARQLNNHWICKPWNLARGLDMHITNDIGHIMRLPATGPKIAQKYVENPVLFQRADLEGAQVKFDVRYVILVKSVHPLSAFVHRNFYLRFANRPFHLNADGFEYETHFTVMNYADPARLYHLPCAEFLTKWSEQYPEHPWEGVETTICEMLKEMLMGATHKMPPCGIGASPQSRALYAADIMLSWDEGRIQPKLLEVNWMPDCQRACEYYPDFYNDVFKLLFLDQENFDVFRSIN</sequence>
<name>A0A1B0C9R2_LUTLO</name>
<dbReference type="Gene3D" id="3.30.470.20">
    <property type="entry name" value="ATP-grasp fold, B domain"/>
    <property type="match status" value="2"/>
</dbReference>
<dbReference type="Proteomes" id="UP000092461">
    <property type="component" value="Unassembled WGS sequence"/>
</dbReference>
<reference evidence="2" key="2">
    <citation type="journal article" date="2020" name="BMC">
        <title>Leishmania infection induces a limited differential gene expression in the sand fly midgut.</title>
        <authorList>
            <person name="Coutinho-Abreu I.V."/>
            <person name="Serafim T.D."/>
            <person name="Meneses C."/>
            <person name="Kamhawi S."/>
            <person name="Oliveira F."/>
            <person name="Valenzuela J.G."/>
        </authorList>
    </citation>
    <scope>NUCLEOTIDE SEQUENCE</scope>
    <source>
        <strain evidence="2">Jacobina</strain>
        <tissue evidence="2">Midgut</tissue>
    </source>
</reference>
<evidence type="ECO:0000313" key="2">
    <source>
        <dbReference type="EMBL" id="MBC1178339.1"/>
    </source>
</evidence>
<dbReference type="SUPFAM" id="SSF56059">
    <property type="entry name" value="Glutathione synthetase ATP-binding domain-like"/>
    <property type="match status" value="2"/>
</dbReference>
<dbReference type="EnsemblMetazoa" id="LLOJ000684-RA">
    <property type="protein sequence ID" value="LLOJ000684-PA"/>
    <property type="gene ID" value="LLOJ000684"/>
</dbReference>
<dbReference type="PANTHER" id="PTHR46088:SF1">
    <property type="entry name" value="TUBULIN--TYROSINE LIGASE-LIKE PROTEIN 12"/>
    <property type="match status" value="1"/>
</dbReference>